<dbReference type="SUPFAM" id="SSF47413">
    <property type="entry name" value="lambda repressor-like DNA-binding domains"/>
    <property type="match status" value="1"/>
</dbReference>
<sequence>MKKPNNQEELLHFIDNIPQVKEFMENFPVQMRDIILERRLELGWTQAELARQIKAVTGHPMTQATISRLEGGTPGITADTFDKVLKTLGMKKIQIEFGETPLAPDQGKASISSSY</sequence>
<dbReference type="CDD" id="cd00093">
    <property type="entry name" value="HTH_XRE"/>
    <property type="match status" value="1"/>
</dbReference>
<reference evidence="2" key="1">
    <citation type="submission" date="2020-09" db="EMBL/GenBank/DDBJ databases">
        <title>A novel bacterium of genus Hazenella, isolated from South China Sea.</title>
        <authorList>
            <person name="Huang H."/>
            <person name="Mo K."/>
            <person name="Hu Y."/>
        </authorList>
    </citation>
    <scope>NUCLEOTIDE SEQUENCE</scope>
    <source>
        <strain evidence="2">IB182357</strain>
    </source>
</reference>
<comment type="caution">
    <text evidence="2">The sequence shown here is derived from an EMBL/GenBank/DDBJ whole genome shotgun (WGS) entry which is preliminary data.</text>
</comment>
<dbReference type="EMBL" id="JACXAH010000016">
    <property type="protein sequence ID" value="MBD1373075.1"/>
    <property type="molecule type" value="Genomic_DNA"/>
</dbReference>
<evidence type="ECO:0000313" key="2">
    <source>
        <dbReference type="EMBL" id="MBD1373075.1"/>
    </source>
</evidence>
<protein>
    <submittedName>
        <fullName evidence="2">Helix-turn-helix transcriptional regulator</fullName>
    </submittedName>
</protein>
<dbReference type="RefSeq" id="WP_191138770.1">
    <property type="nucleotide sequence ID" value="NZ_JACXAG020000001.1"/>
</dbReference>
<dbReference type="Gene3D" id="1.10.260.40">
    <property type="entry name" value="lambda repressor-like DNA-binding domains"/>
    <property type="match status" value="1"/>
</dbReference>
<dbReference type="InterPro" id="IPR010982">
    <property type="entry name" value="Lambda_DNA-bd_dom_sf"/>
</dbReference>
<gene>
    <name evidence="2" type="ORF">IC620_11995</name>
</gene>
<dbReference type="Proteomes" id="UP000661691">
    <property type="component" value="Unassembled WGS sequence"/>
</dbReference>
<dbReference type="SMART" id="SM00530">
    <property type="entry name" value="HTH_XRE"/>
    <property type="match status" value="1"/>
</dbReference>
<dbReference type="PROSITE" id="PS50943">
    <property type="entry name" value="HTH_CROC1"/>
    <property type="match status" value="1"/>
</dbReference>
<dbReference type="InterPro" id="IPR001387">
    <property type="entry name" value="Cro/C1-type_HTH"/>
</dbReference>
<evidence type="ECO:0000313" key="3">
    <source>
        <dbReference type="Proteomes" id="UP000661691"/>
    </source>
</evidence>
<dbReference type="AlphaFoldDB" id="A0A926NC41"/>
<dbReference type="GO" id="GO:0003677">
    <property type="term" value="F:DNA binding"/>
    <property type="evidence" value="ECO:0007669"/>
    <property type="project" value="InterPro"/>
</dbReference>
<dbReference type="Pfam" id="PF01381">
    <property type="entry name" value="HTH_3"/>
    <property type="match status" value="1"/>
</dbReference>
<evidence type="ECO:0000259" key="1">
    <source>
        <dbReference type="PROSITE" id="PS50943"/>
    </source>
</evidence>
<name>A0A926NC41_9BACL</name>
<accession>A0A926NC41</accession>
<feature type="domain" description="HTH cro/C1-type" evidence="1">
    <location>
        <begin position="35"/>
        <end position="95"/>
    </location>
</feature>
<organism evidence="2 3">
    <name type="scientific">Polycladospora coralii</name>
    <dbReference type="NCBI Taxonomy" id="2771432"/>
    <lineage>
        <taxon>Bacteria</taxon>
        <taxon>Bacillati</taxon>
        <taxon>Bacillota</taxon>
        <taxon>Bacilli</taxon>
        <taxon>Bacillales</taxon>
        <taxon>Thermoactinomycetaceae</taxon>
        <taxon>Polycladospora</taxon>
    </lineage>
</organism>
<proteinExistence type="predicted"/>
<keyword evidence="3" id="KW-1185">Reference proteome</keyword>